<feature type="domain" description="HIT" evidence="1">
    <location>
        <begin position="6"/>
        <end position="115"/>
    </location>
</feature>
<dbReference type="Pfam" id="PF01230">
    <property type="entry name" value="HIT"/>
    <property type="match status" value="1"/>
</dbReference>
<dbReference type="Gene3D" id="3.30.428.10">
    <property type="entry name" value="HIT-like"/>
    <property type="match status" value="1"/>
</dbReference>
<dbReference type="PROSITE" id="PS51084">
    <property type="entry name" value="HIT_2"/>
    <property type="match status" value="1"/>
</dbReference>
<reference evidence="2" key="1">
    <citation type="submission" date="2020-05" db="EMBL/GenBank/DDBJ databases">
        <authorList>
            <person name="Chiriac C."/>
            <person name="Salcher M."/>
            <person name="Ghai R."/>
            <person name="Kavagutti S V."/>
        </authorList>
    </citation>
    <scope>NUCLEOTIDE SEQUENCE</scope>
</reference>
<proteinExistence type="predicted"/>
<gene>
    <name evidence="2" type="ORF">UFOPK2579_00853</name>
</gene>
<name>A0A6J6PTU7_9ZZZZ</name>
<accession>A0A6J6PTU7</accession>
<dbReference type="CDD" id="cd01277">
    <property type="entry name" value="HINT_subgroup"/>
    <property type="match status" value="1"/>
</dbReference>
<dbReference type="GO" id="GO:0009117">
    <property type="term" value="P:nucleotide metabolic process"/>
    <property type="evidence" value="ECO:0007669"/>
    <property type="project" value="TreeGrafter"/>
</dbReference>
<evidence type="ECO:0000313" key="2">
    <source>
        <dbReference type="EMBL" id="CAB4699284.1"/>
    </source>
</evidence>
<dbReference type="InterPro" id="IPR036265">
    <property type="entry name" value="HIT-like_sf"/>
</dbReference>
<protein>
    <submittedName>
        <fullName evidence="2">Unannotated protein</fullName>
    </submittedName>
</protein>
<organism evidence="2">
    <name type="scientific">freshwater metagenome</name>
    <dbReference type="NCBI Taxonomy" id="449393"/>
    <lineage>
        <taxon>unclassified sequences</taxon>
        <taxon>metagenomes</taxon>
        <taxon>ecological metagenomes</taxon>
    </lineage>
</organism>
<dbReference type="PANTHER" id="PTHR46648:SF1">
    <property type="entry name" value="ADENOSINE 5'-MONOPHOSPHORAMIDASE HNT1"/>
    <property type="match status" value="1"/>
</dbReference>
<dbReference type="InterPro" id="IPR039384">
    <property type="entry name" value="HINT"/>
</dbReference>
<dbReference type="SUPFAM" id="SSF54197">
    <property type="entry name" value="HIT-like"/>
    <property type="match status" value="1"/>
</dbReference>
<dbReference type="PANTHER" id="PTHR46648">
    <property type="entry name" value="HIT FAMILY PROTEIN 1"/>
    <property type="match status" value="1"/>
</dbReference>
<dbReference type="InterPro" id="IPR001310">
    <property type="entry name" value="Histidine_triad_HIT"/>
</dbReference>
<dbReference type="AlphaFoldDB" id="A0A6J6PTU7"/>
<evidence type="ECO:0000259" key="1">
    <source>
        <dbReference type="PROSITE" id="PS51084"/>
    </source>
</evidence>
<sequence>MAEDCVFCAIVAGRIPSTKVAEDERTFAFMDINPGSEGHALVIPKEHAPDLLSIPAEDLAACALMGQRIAQRAVAADGLGADGVNLVNSCGAAAWQTVFHFHLHVIPRYAGQPGRDSLQLPWTPAPADVTTLPALADRLRP</sequence>
<dbReference type="PRINTS" id="PR00332">
    <property type="entry name" value="HISTRIAD"/>
</dbReference>
<dbReference type="InterPro" id="IPR011146">
    <property type="entry name" value="HIT-like"/>
</dbReference>
<dbReference type="EMBL" id="CAEZXR010000079">
    <property type="protein sequence ID" value="CAB4699284.1"/>
    <property type="molecule type" value="Genomic_DNA"/>
</dbReference>
<dbReference type="GO" id="GO:0003824">
    <property type="term" value="F:catalytic activity"/>
    <property type="evidence" value="ECO:0007669"/>
    <property type="project" value="InterPro"/>
</dbReference>